<gene>
    <name evidence="1" type="ORF">PACLA_8A075792</name>
</gene>
<reference evidence="1" key="1">
    <citation type="submission" date="2020-04" db="EMBL/GenBank/DDBJ databases">
        <authorList>
            <person name="Alioto T."/>
            <person name="Alioto T."/>
            <person name="Gomez Garrido J."/>
        </authorList>
    </citation>
    <scope>NUCLEOTIDE SEQUENCE</scope>
    <source>
        <strain evidence="1">A484AB</strain>
    </source>
</reference>
<proteinExistence type="predicted"/>
<protein>
    <submittedName>
        <fullName evidence="1">Uncharacterized protein</fullName>
    </submittedName>
</protein>
<organism evidence="1 2">
    <name type="scientific">Paramuricea clavata</name>
    <name type="common">Red gorgonian</name>
    <name type="synonym">Violescent sea-whip</name>
    <dbReference type="NCBI Taxonomy" id="317549"/>
    <lineage>
        <taxon>Eukaryota</taxon>
        <taxon>Metazoa</taxon>
        <taxon>Cnidaria</taxon>
        <taxon>Anthozoa</taxon>
        <taxon>Octocorallia</taxon>
        <taxon>Malacalcyonacea</taxon>
        <taxon>Plexauridae</taxon>
        <taxon>Paramuricea</taxon>
    </lineage>
</organism>
<dbReference type="Proteomes" id="UP001152795">
    <property type="component" value="Unassembled WGS sequence"/>
</dbReference>
<name>A0A7D9HDZ5_PARCT</name>
<keyword evidence="2" id="KW-1185">Reference proteome</keyword>
<evidence type="ECO:0000313" key="1">
    <source>
        <dbReference type="EMBL" id="CAB3980451.1"/>
    </source>
</evidence>
<dbReference type="AlphaFoldDB" id="A0A7D9HDZ5"/>
<accession>A0A7D9HDZ5</accession>
<comment type="caution">
    <text evidence="1">The sequence shown here is derived from an EMBL/GenBank/DDBJ whole genome shotgun (WGS) entry which is preliminary data.</text>
</comment>
<dbReference type="EMBL" id="CACRXK020000292">
    <property type="protein sequence ID" value="CAB3980451.1"/>
    <property type="molecule type" value="Genomic_DNA"/>
</dbReference>
<sequence>MKVQPPFKYISFFSTKDKGKIYLVAEQLLSVTGVTTDRDDILRKIEEDRKITLECLRNSTGEEIPSDLFPHTLLVDEMGAQYVAYHSGVGMYWLYEFVIDPIRKGSGKKLPVLGQDLEK</sequence>
<evidence type="ECO:0000313" key="2">
    <source>
        <dbReference type="Proteomes" id="UP001152795"/>
    </source>
</evidence>